<feature type="chain" id="PRO_5007117521" description="Lipoprotein" evidence="1">
    <location>
        <begin position="23"/>
        <end position="98"/>
    </location>
</feature>
<dbReference type="EMBL" id="LOXM01000114">
    <property type="protein sequence ID" value="KVG68429.1"/>
    <property type="molecule type" value="Genomic_DNA"/>
</dbReference>
<evidence type="ECO:0000256" key="1">
    <source>
        <dbReference type="SAM" id="SignalP"/>
    </source>
</evidence>
<comment type="caution">
    <text evidence="2">The sequence shown here is derived from an EMBL/GenBank/DDBJ whole genome shotgun (WGS) entry which is preliminary data.</text>
</comment>
<name>A0A103RII0_9BURK</name>
<gene>
    <name evidence="2" type="ORF">WJ33_23680</name>
</gene>
<accession>A0A103RII0</accession>
<sequence length="98" mass="10370">MKLLRSTVVLVVLVAGCSSVPATRPVARQIPPDAHTCASRASPCATRTDATSKPPVLSVGVSDPDTQLILPWFLTDIINAVNTHESSGDFLRAIRSGF</sequence>
<evidence type="ECO:0008006" key="4">
    <source>
        <dbReference type="Google" id="ProtNLM"/>
    </source>
</evidence>
<dbReference type="PROSITE" id="PS51257">
    <property type="entry name" value="PROKAR_LIPOPROTEIN"/>
    <property type="match status" value="1"/>
</dbReference>
<protein>
    <recommendedName>
        <fullName evidence="4">Lipoprotein</fullName>
    </recommendedName>
</protein>
<proteinExistence type="predicted"/>
<evidence type="ECO:0000313" key="2">
    <source>
        <dbReference type="EMBL" id="KVG68429.1"/>
    </source>
</evidence>
<dbReference type="RefSeq" id="WP_059751365.1">
    <property type="nucleotide sequence ID" value="NZ_LOXM01000114.1"/>
</dbReference>
<reference evidence="2 3" key="1">
    <citation type="submission" date="2015-11" db="EMBL/GenBank/DDBJ databases">
        <title>Expanding the genomic diversity of Burkholderia species for the development of highly accurate diagnostics.</title>
        <authorList>
            <person name="Sahl J."/>
            <person name="Keim P."/>
            <person name="Wagner D."/>
        </authorList>
    </citation>
    <scope>NUCLEOTIDE SEQUENCE [LARGE SCALE GENOMIC DNA]</scope>
    <source>
        <strain evidence="2 3">MSMB2036</strain>
    </source>
</reference>
<dbReference type="OrthoDB" id="8667365at2"/>
<dbReference type="AlphaFoldDB" id="A0A103RII0"/>
<dbReference type="Proteomes" id="UP000064029">
    <property type="component" value="Unassembled WGS sequence"/>
</dbReference>
<evidence type="ECO:0000313" key="3">
    <source>
        <dbReference type="Proteomes" id="UP000064029"/>
    </source>
</evidence>
<organism evidence="2 3">
    <name type="scientific">Burkholderia ubonensis</name>
    <dbReference type="NCBI Taxonomy" id="101571"/>
    <lineage>
        <taxon>Bacteria</taxon>
        <taxon>Pseudomonadati</taxon>
        <taxon>Pseudomonadota</taxon>
        <taxon>Betaproteobacteria</taxon>
        <taxon>Burkholderiales</taxon>
        <taxon>Burkholderiaceae</taxon>
        <taxon>Burkholderia</taxon>
        <taxon>Burkholderia cepacia complex</taxon>
    </lineage>
</organism>
<keyword evidence="1" id="KW-0732">Signal</keyword>
<feature type="signal peptide" evidence="1">
    <location>
        <begin position="1"/>
        <end position="22"/>
    </location>
</feature>